<dbReference type="Pfam" id="PF08172">
    <property type="entry name" value="CASP_C"/>
    <property type="match status" value="1"/>
</dbReference>
<comment type="similarity">
    <text evidence="2">Belongs to the CASP family.</text>
</comment>
<evidence type="ECO:0000256" key="3">
    <source>
        <dbReference type="ARBA" id="ARBA00018691"/>
    </source>
</evidence>
<keyword evidence="5 12" id="KW-0812">Transmembrane</keyword>
<reference evidence="15" key="1">
    <citation type="journal article" date="2020" name="Stud. Mycol.">
        <title>101 Dothideomycetes genomes: a test case for predicting lifestyles and emergence of pathogens.</title>
        <authorList>
            <person name="Haridas S."/>
            <person name="Albert R."/>
            <person name="Binder M."/>
            <person name="Bloem J."/>
            <person name="Labutti K."/>
            <person name="Salamov A."/>
            <person name="Andreopoulos B."/>
            <person name="Baker S."/>
            <person name="Barry K."/>
            <person name="Bills G."/>
            <person name="Bluhm B."/>
            <person name="Cannon C."/>
            <person name="Castanera R."/>
            <person name="Culley D."/>
            <person name="Daum C."/>
            <person name="Ezra D."/>
            <person name="Gonzalez J."/>
            <person name="Henrissat B."/>
            <person name="Kuo A."/>
            <person name="Liang C."/>
            <person name="Lipzen A."/>
            <person name="Lutzoni F."/>
            <person name="Magnuson J."/>
            <person name="Mondo S."/>
            <person name="Nolan M."/>
            <person name="Ohm R."/>
            <person name="Pangilinan J."/>
            <person name="Park H.-J."/>
            <person name="Ramirez L."/>
            <person name="Alfaro M."/>
            <person name="Sun H."/>
            <person name="Tritt A."/>
            <person name="Yoshinaga Y."/>
            <person name="Zwiers L.-H."/>
            <person name="Turgeon B."/>
            <person name="Goodwin S."/>
            <person name="Spatafora J."/>
            <person name="Crous P."/>
            <person name="Grigoriev I."/>
        </authorList>
    </citation>
    <scope>NUCLEOTIDE SEQUENCE</scope>
    <source>
        <strain evidence="15">CBS 115976</strain>
    </source>
</reference>
<feature type="compositionally biased region" description="Polar residues" evidence="11">
    <location>
        <begin position="504"/>
        <end position="514"/>
    </location>
</feature>
<feature type="transmembrane region" description="Helical" evidence="12">
    <location>
        <begin position="681"/>
        <end position="698"/>
    </location>
</feature>
<dbReference type="PANTHER" id="PTHR14043:SF2">
    <property type="entry name" value="HOMEOBOX PROTEIN CUT"/>
    <property type="match status" value="1"/>
</dbReference>
<evidence type="ECO:0000313" key="16">
    <source>
        <dbReference type="Proteomes" id="UP000799302"/>
    </source>
</evidence>
<organism evidence="15 16">
    <name type="scientific">Microthyrium microscopicum</name>
    <dbReference type="NCBI Taxonomy" id="703497"/>
    <lineage>
        <taxon>Eukaryota</taxon>
        <taxon>Fungi</taxon>
        <taxon>Dikarya</taxon>
        <taxon>Ascomycota</taxon>
        <taxon>Pezizomycotina</taxon>
        <taxon>Dothideomycetes</taxon>
        <taxon>Dothideomycetes incertae sedis</taxon>
        <taxon>Microthyriales</taxon>
        <taxon>Microthyriaceae</taxon>
        <taxon>Microthyrium</taxon>
    </lineage>
</organism>
<feature type="region of interest" description="Disordered" evidence="11">
    <location>
        <begin position="489"/>
        <end position="543"/>
    </location>
</feature>
<dbReference type="GO" id="GO:0006891">
    <property type="term" value="P:intra-Golgi vesicle-mediated transport"/>
    <property type="evidence" value="ECO:0007669"/>
    <property type="project" value="InterPro"/>
</dbReference>
<evidence type="ECO:0000259" key="13">
    <source>
        <dbReference type="Pfam" id="PF08172"/>
    </source>
</evidence>
<feature type="coiled-coil region" evidence="10">
    <location>
        <begin position="261"/>
        <end position="288"/>
    </location>
</feature>
<accession>A0A6A6UNE9</accession>
<gene>
    <name evidence="15" type="ORF">BT63DRAFT_396306</name>
</gene>
<feature type="coiled-coil region" evidence="10">
    <location>
        <begin position="422"/>
        <end position="470"/>
    </location>
</feature>
<dbReference type="InterPro" id="IPR057476">
    <property type="entry name" value="Cux_N"/>
</dbReference>
<evidence type="ECO:0000256" key="7">
    <source>
        <dbReference type="ARBA" id="ARBA00023034"/>
    </source>
</evidence>
<evidence type="ECO:0000256" key="2">
    <source>
        <dbReference type="ARBA" id="ARBA00006415"/>
    </source>
</evidence>
<dbReference type="Proteomes" id="UP000799302">
    <property type="component" value="Unassembled WGS sequence"/>
</dbReference>
<evidence type="ECO:0000256" key="8">
    <source>
        <dbReference type="ARBA" id="ARBA00023054"/>
    </source>
</evidence>
<protein>
    <recommendedName>
        <fullName evidence="3">Protein CASP</fullName>
    </recommendedName>
</protein>
<feature type="domain" description="CASP C-terminal" evidence="13">
    <location>
        <begin position="437"/>
        <end position="701"/>
    </location>
</feature>
<feature type="coiled-coil region" evidence="10">
    <location>
        <begin position="132"/>
        <end position="227"/>
    </location>
</feature>
<dbReference type="Pfam" id="PF25398">
    <property type="entry name" value="CUX1_N"/>
    <property type="match status" value="1"/>
</dbReference>
<proteinExistence type="inferred from homology"/>
<keyword evidence="4" id="KW-0813">Transport</keyword>
<evidence type="ECO:0000313" key="15">
    <source>
        <dbReference type="EMBL" id="KAF2672598.1"/>
    </source>
</evidence>
<dbReference type="OrthoDB" id="10257567at2759"/>
<evidence type="ECO:0000256" key="11">
    <source>
        <dbReference type="SAM" id="MobiDB-lite"/>
    </source>
</evidence>
<evidence type="ECO:0000256" key="12">
    <source>
        <dbReference type="SAM" id="Phobius"/>
    </source>
</evidence>
<dbReference type="EMBL" id="MU004231">
    <property type="protein sequence ID" value="KAF2672598.1"/>
    <property type="molecule type" value="Genomic_DNA"/>
</dbReference>
<evidence type="ECO:0000256" key="9">
    <source>
        <dbReference type="ARBA" id="ARBA00023136"/>
    </source>
</evidence>
<dbReference type="GO" id="GO:0000139">
    <property type="term" value="C:Golgi membrane"/>
    <property type="evidence" value="ECO:0007669"/>
    <property type="project" value="UniProtKB-SubCell"/>
</dbReference>
<feature type="coiled-coil region" evidence="10">
    <location>
        <begin position="557"/>
        <end position="591"/>
    </location>
</feature>
<keyword evidence="8 10" id="KW-0175">Coiled coil</keyword>
<keyword evidence="6 12" id="KW-1133">Transmembrane helix</keyword>
<feature type="domain" description="Cux N-terminal" evidence="14">
    <location>
        <begin position="20"/>
        <end position="132"/>
    </location>
</feature>
<comment type="subcellular location">
    <subcellularLocation>
        <location evidence="1">Golgi apparatus membrane</location>
        <topology evidence="1">Single-pass type IV membrane protein</topology>
    </subcellularLocation>
</comment>
<evidence type="ECO:0000256" key="5">
    <source>
        <dbReference type="ARBA" id="ARBA00022692"/>
    </source>
</evidence>
<dbReference type="PANTHER" id="PTHR14043">
    <property type="entry name" value="CCAAT DISPLACEMENT PROTEIN-RELATED"/>
    <property type="match status" value="1"/>
</dbReference>
<evidence type="ECO:0000256" key="1">
    <source>
        <dbReference type="ARBA" id="ARBA00004409"/>
    </source>
</evidence>
<evidence type="ECO:0000259" key="14">
    <source>
        <dbReference type="Pfam" id="PF25398"/>
    </source>
</evidence>
<keyword evidence="9 12" id="KW-0472">Membrane</keyword>
<keyword evidence="7" id="KW-0333">Golgi apparatus</keyword>
<dbReference type="AlphaFoldDB" id="A0A6A6UNE9"/>
<evidence type="ECO:0000256" key="4">
    <source>
        <dbReference type="ARBA" id="ARBA00022448"/>
    </source>
</evidence>
<name>A0A6A6UNE9_9PEZI</name>
<sequence>MASTPSTDTPAADSAAIQGEENKFQKAISAWRNIDLNGLMPSLDSAASDLVAHQRDSLVQRKDLAQKTKDFRKLDDAGKLTEIKSILKSYQTYIDIITNQSKATHSAFLQIYTPLSEAPDPYPLLEASIDSLVTAEETLPKVQDENEQLRKQVGKLSGNLEETEKRLEQERAARQALEESKEDKIKAVETSWNAVMSEKRDNWEAKEKGLEEKLEHQERLIKEIKASYEVNQRLNQGEEANAESNRAGATAAELEIVHSELDRTSMRLAEVEARNEQLRLELAQASSAESRSSAIEDDPAFLRLQSENSSLMRRFETVRLDKDTDKRKWAEQTKSLEREVGTLKKDRDLMRQKLQHWSDYDNVKQELEVLKSIEFATGDDDQDFDTTVGAEAITTDFSISSGKKETLEQLLLSRNKKLSSELTLLRVSHQDLQSRLETLQEEMSANNMELEKSRNLCATLESDLEKVQQEADNNFPSSAMSVAGTYTSRYPHSSYKGARGARGQRSTSPTSSIISGFDPTASPGGTLDALRHGESGASSNSILPMITAQRDRFKKKNTDLEAELQKSYQSIQSLRSEVAALQKDNLTLYEKTRYVSSYNRTASAAAPVASQPTTIQIDEPDSRGEQPAFTRYRSAYEANISPFSAFRSRESARAFKRMNVPERAVFQITRMVLATRTSRNLFALYCAGLHVLVLIMLFSMGEGGSRRFATVKSAPVVGPLAAGDAGPAAKVGANI</sequence>
<dbReference type="InterPro" id="IPR012955">
    <property type="entry name" value="CASP_C"/>
</dbReference>
<evidence type="ECO:0000256" key="10">
    <source>
        <dbReference type="SAM" id="Coils"/>
    </source>
</evidence>
<keyword evidence="16" id="KW-1185">Reference proteome</keyword>
<evidence type="ECO:0000256" key="6">
    <source>
        <dbReference type="ARBA" id="ARBA00022989"/>
    </source>
</evidence>